<organism evidence="8 9">
    <name type="scientific">Turnera subulata</name>
    <dbReference type="NCBI Taxonomy" id="218843"/>
    <lineage>
        <taxon>Eukaryota</taxon>
        <taxon>Viridiplantae</taxon>
        <taxon>Streptophyta</taxon>
        <taxon>Embryophyta</taxon>
        <taxon>Tracheophyta</taxon>
        <taxon>Spermatophyta</taxon>
        <taxon>Magnoliopsida</taxon>
        <taxon>eudicotyledons</taxon>
        <taxon>Gunneridae</taxon>
        <taxon>Pentapetalae</taxon>
        <taxon>rosids</taxon>
        <taxon>fabids</taxon>
        <taxon>Malpighiales</taxon>
        <taxon>Passifloraceae</taxon>
        <taxon>Turnera</taxon>
    </lineage>
</organism>
<dbReference type="SUPFAM" id="SSF48264">
    <property type="entry name" value="Cytochrome P450"/>
    <property type="match status" value="1"/>
</dbReference>
<dbReference type="InterPro" id="IPR001128">
    <property type="entry name" value="Cyt_P450"/>
</dbReference>
<dbReference type="Pfam" id="PF00067">
    <property type="entry name" value="p450"/>
    <property type="match status" value="1"/>
</dbReference>
<comment type="similarity">
    <text evidence="2">Belongs to the cytochrome P450 family.</text>
</comment>
<dbReference type="InterPro" id="IPR050193">
    <property type="entry name" value="Cytochrome_P450_71"/>
</dbReference>
<keyword evidence="4 7" id="KW-1133">Transmembrane helix</keyword>
<evidence type="ECO:0000256" key="3">
    <source>
        <dbReference type="ARBA" id="ARBA00022692"/>
    </source>
</evidence>
<reference evidence="8" key="2">
    <citation type="journal article" date="2023" name="Plants (Basel)">
        <title>Annotation of the Turnera subulata (Passifloraceae) Draft Genome Reveals the S-Locus Evolved after the Divergence of Turneroideae from Passifloroideae in a Stepwise Manner.</title>
        <authorList>
            <person name="Henning P.M."/>
            <person name="Roalson E.H."/>
            <person name="Mir W."/>
            <person name="McCubbin A.G."/>
            <person name="Shore J.S."/>
        </authorList>
    </citation>
    <scope>NUCLEOTIDE SEQUENCE</scope>
    <source>
        <strain evidence="8">F60SS</strain>
    </source>
</reference>
<keyword evidence="5" id="KW-0560">Oxidoreductase</keyword>
<dbReference type="Proteomes" id="UP001141552">
    <property type="component" value="Unassembled WGS sequence"/>
</dbReference>
<dbReference type="GO" id="GO:0005506">
    <property type="term" value="F:iron ion binding"/>
    <property type="evidence" value="ECO:0007669"/>
    <property type="project" value="InterPro"/>
</dbReference>
<accession>A0A9Q0IYH2</accession>
<keyword evidence="3 7" id="KW-0812">Transmembrane</keyword>
<dbReference type="AlphaFoldDB" id="A0A9Q0IYH2"/>
<dbReference type="GO" id="GO:0004497">
    <property type="term" value="F:monooxygenase activity"/>
    <property type="evidence" value="ECO:0007669"/>
    <property type="project" value="InterPro"/>
</dbReference>
<dbReference type="OrthoDB" id="2789670at2759"/>
<evidence type="ECO:0000256" key="1">
    <source>
        <dbReference type="ARBA" id="ARBA00004167"/>
    </source>
</evidence>
<feature type="non-terminal residue" evidence="8">
    <location>
        <position position="1"/>
    </location>
</feature>
<evidence type="ECO:0000256" key="7">
    <source>
        <dbReference type="SAM" id="Phobius"/>
    </source>
</evidence>
<dbReference type="GO" id="GO:0016705">
    <property type="term" value="F:oxidoreductase activity, acting on paired donors, with incorporation or reduction of molecular oxygen"/>
    <property type="evidence" value="ECO:0007669"/>
    <property type="project" value="InterPro"/>
</dbReference>
<dbReference type="Gene3D" id="1.10.630.10">
    <property type="entry name" value="Cytochrome P450"/>
    <property type="match status" value="1"/>
</dbReference>
<comment type="subcellular location">
    <subcellularLocation>
        <location evidence="1">Membrane</location>
        <topology evidence="1">Single-pass membrane protein</topology>
    </subcellularLocation>
</comment>
<dbReference type="EMBL" id="JAKUCV010007769">
    <property type="protein sequence ID" value="KAJ4822058.1"/>
    <property type="molecule type" value="Genomic_DNA"/>
</dbReference>
<dbReference type="InterPro" id="IPR036396">
    <property type="entry name" value="Cyt_P450_sf"/>
</dbReference>
<evidence type="ECO:0000313" key="9">
    <source>
        <dbReference type="Proteomes" id="UP001141552"/>
    </source>
</evidence>
<reference evidence="8" key="1">
    <citation type="submission" date="2022-02" db="EMBL/GenBank/DDBJ databases">
        <authorList>
            <person name="Henning P.M."/>
            <person name="McCubbin A.G."/>
            <person name="Shore J.S."/>
        </authorList>
    </citation>
    <scope>NUCLEOTIDE SEQUENCE</scope>
    <source>
        <strain evidence="8">F60SS</strain>
        <tissue evidence="8">Leaves</tissue>
    </source>
</reference>
<name>A0A9Q0IYH2_9ROSI</name>
<comment type="caution">
    <text evidence="8">The sequence shown here is derived from an EMBL/GenBank/DDBJ whole genome shotgun (WGS) entry which is preliminary data.</text>
</comment>
<keyword evidence="6 7" id="KW-0472">Membrane</keyword>
<evidence type="ECO:0000256" key="6">
    <source>
        <dbReference type="ARBA" id="ARBA00023136"/>
    </source>
</evidence>
<keyword evidence="9" id="KW-1185">Reference proteome</keyword>
<dbReference type="GO" id="GO:0016020">
    <property type="term" value="C:membrane"/>
    <property type="evidence" value="ECO:0007669"/>
    <property type="project" value="UniProtKB-SubCell"/>
</dbReference>
<dbReference type="GO" id="GO:0020037">
    <property type="term" value="F:heme binding"/>
    <property type="evidence" value="ECO:0007669"/>
    <property type="project" value="InterPro"/>
</dbReference>
<sequence>VRLGRTTALVLSSPETSREVIKDHDQDCCSHRPSVGPRRLSYNFLDVAFSPYSNHWKEIRTLLVVELLSMKRVSMFWYARNEQIQELIAFLSTVYPNPVNLTREVFKMTDGFIGSVAFGKNCGKLEFKKELGEVINGAFEMLNHFNAEDFFPIVGKFIDRLTGDIFLGAIATTVTTFTWAFSELLRNTRIMRHSKK</sequence>
<dbReference type="PANTHER" id="PTHR47956">
    <property type="entry name" value="CYTOCHROME P450 71B11-RELATED"/>
    <property type="match status" value="1"/>
</dbReference>
<dbReference type="PANTHER" id="PTHR47956:SF28">
    <property type="entry name" value="EUPATOLIDE SYNTHASE"/>
    <property type="match status" value="1"/>
</dbReference>
<gene>
    <name evidence="8" type="ORF">Tsubulata_011512</name>
</gene>
<evidence type="ECO:0000256" key="2">
    <source>
        <dbReference type="ARBA" id="ARBA00010617"/>
    </source>
</evidence>
<protein>
    <recommendedName>
        <fullName evidence="10">Cytochrome P450</fullName>
    </recommendedName>
</protein>
<evidence type="ECO:0000256" key="5">
    <source>
        <dbReference type="ARBA" id="ARBA00023002"/>
    </source>
</evidence>
<evidence type="ECO:0008006" key="10">
    <source>
        <dbReference type="Google" id="ProtNLM"/>
    </source>
</evidence>
<feature type="transmembrane region" description="Helical" evidence="7">
    <location>
        <begin position="165"/>
        <end position="185"/>
    </location>
</feature>
<evidence type="ECO:0000256" key="4">
    <source>
        <dbReference type="ARBA" id="ARBA00022989"/>
    </source>
</evidence>
<proteinExistence type="inferred from homology"/>
<evidence type="ECO:0000313" key="8">
    <source>
        <dbReference type="EMBL" id="KAJ4822058.1"/>
    </source>
</evidence>